<feature type="region of interest" description="Disordered" evidence="1">
    <location>
        <begin position="1"/>
        <end position="77"/>
    </location>
</feature>
<feature type="compositionally biased region" description="Basic and acidic residues" evidence="1">
    <location>
        <begin position="9"/>
        <end position="24"/>
    </location>
</feature>
<feature type="compositionally biased region" description="Polar residues" evidence="1">
    <location>
        <begin position="64"/>
        <end position="77"/>
    </location>
</feature>
<dbReference type="AlphaFoldDB" id="A0A9P8RKU5"/>
<organism evidence="2 3">
    <name type="scientific">Truncatella angustata</name>
    <dbReference type="NCBI Taxonomy" id="152316"/>
    <lineage>
        <taxon>Eukaryota</taxon>
        <taxon>Fungi</taxon>
        <taxon>Dikarya</taxon>
        <taxon>Ascomycota</taxon>
        <taxon>Pezizomycotina</taxon>
        <taxon>Sordariomycetes</taxon>
        <taxon>Xylariomycetidae</taxon>
        <taxon>Amphisphaeriales</taxon>
        <taxon>Sporocadaceae</taxon>
        <taxon>Truncatella</taxon>
    </lineage>
</organism>
<evidence type="ECO:0000313" key="2">
    <source>
        <dbReference type="EMBL" id="KAH6647905.1"/>
    </source>
</evidence>
<dbReference type="GeneID" id="70132619"/>
<dbReference type="Proteomes" id="UP000758603">
    <property type="component" value="Unassembled WGS sequence"/>
</dbReference>
<keyword evidence="3" id="KW-1185">Reference proteome</keyword>
<evidence type="ECO:0000256" key="1">
    <source>
        <dbReference type="SAM" id="MobiDB-lite"/>
    </source>
</evidence>
<name>A0A9P8RKU5_9PEZI</name>
<accession>A0A9P8RKU5</accession>
<comment type="caution">
    <text evidence="2">The sequence shown here is derived from an EMBL/GenBank/DDBJ whole genome shotgun (WGS) entry which is preliminary data.</text>
</comment>
<proteinExistence type="predicted"/>
<gene>
    <name evidence="2" type="ORF">BKA67DRAFT_578865</name>
</gene>
<evidence type="ECO:0000313" key="3">
    <source>
        <dbReference type="Proteomes" id="UP000758603"/>
    </source>
</evidence>
<dbReference type="EMBL" id="JAGPXC010000008">
    <property type="protein sequence ID" value="KAH6647905.1"/>
    <property type="molecule type" value="Genomic_DNA"/>
</dbReference>
<protein>
    <submittedName>
        <fullName evidence="2">Uncharacterized protein</fullName>
    </submittedName>
</protein>
<dbReference type="RefSeq" id="XP_045954417.1">
    <property type="nucleotide sequence ID" value="XM_046103728.1"/>
</dbReference>
<sequence length="77" mass="8768">MGRLQEYLMPDRPRCAPVRSDSKPRSAIPSNRFKLKDKRNQCDVTLPRARSEAVSGRQDCQEEAYTSSPSRVASRQT</sequence>
<reference evidence="2" key="1">
    <citation type="journal article" date="2021" name="Nat. Commun.">
        <title>Genetic determinants of endophytism in the Arabidopsis root mycobiome.</title>
        <authorList>
            <person name="Mesny F."/>
            <person name="Miyauchi S."/>
            <person name="Thiergart T."/>
            <person name="Pickel B."/>
            <person name="Atanasova L."/>
            <person name="Karlsson M."/>
            <person name="Huettel B."/>
            <person name="Barry K.W."/>
            <person name="Haridas S."/>
            <person name="Chen C."/>
            <person name="Bauer D."/>
            <person name="Andreopoulos W."/>
            <person name="Pangilinan J."/>
            <person name="LaButti K."/>
            <person name="Riley R."/>
            <person name="Lipzen A."/>
            <person name="Clum A."/>
            <person name="Drula E."/>
            <person name="Henrissat B."/>
            <person name="Kohler A."/>
            <person name="Grigoriev I.V."/>
            <person name="Martin F.M."/>
            <person name="Hacquard S."/>
        </authorList>
    </citation>
    <scope>NUCLEOTIDE SEQUENCE</scope>
    <source>
        <strain evidence="2">MPI-SDFR-AT-0073</strain>
    </source>
</reference>